<keyword evidence="3" id="KW-1185">Reference proteome</keyword>
<proteinExistence type="predicted"/>
<dbReference type="EMBL" id="CABDUW010002257">
    <property type="protein sequence ID" value="VTJ86063.1"/>
    <property type="molecule type" value="Genomic_DNA"/>
</dbReference>
<evidence type="ECO:0000313" key="2">
    <source>
        <dbReference type="EMBL" id="VTJ86063.1"/>
    </source>
</evidence>
<sequence>MPGGHRVIKAFWTRRCGCPRFSEPVFHARPSAKKGRIRSPGFEGLRGNAKGFLGPSPGQTLWNPGALREAEEAATWFRSRAEGGEGALWPATARLGSAAVAPALPQRH</sequence>
<dbReference type="Proteomes" id="UP000662637">
    <property type="component" value="Unassembled WGS sequence"/>
</dbReference>
<dbReference type="EMBL" id="WJEC01008531">
    <property type="protein sequence ID" value="KAF7461744.1"/>
    <property type="molecule type" value="Genomic_DNA"/>
</dbReference>
<evidence type="ECO:0000313" key="1">
    <source>
        <dbReference type="EMBL" id="KAF7461744.1"/>
    </source>
</evidence>
<gene>
    <name evidence="1" type="ORF">GHT09_014156</name>
    <name evidence="2" type="ORF">MONAX_5E022854</name>
</gene>
<protein>
    <submittedName>
        <fullName evidence="2">Uncharacterized protein</fullName>
    </submittedName>
</protein>
<dbReference type="AlphaFoldDB" id="A0A5E4CW95"/>
<evidence type="ECO:0000313" key="3">
    <source>
        <dbReference type="Proteomes" id="UP000335636"/>
    </source>
</evidence>
<accession>A0A5E4CW95</accession>
<name>A0A5E4CW95_MARMO</name>
<dbReference type="Proteomes" id="UP000335636">
    <property type="component" value="Unassembled WGS sequence"/>
</dbReference>
<reference evidence="2 3" key="1">
    <citation type="submission" date="2019-04" db="EMBL/GenBank/DDBJ databases">
        <authorList>
            <person name="Alioto T."/>
            <person name="Alioto T."/>
        </authorList>
    </citation>
    <scope>NUCLEOTIDE SEQUENCE [LARGE SCALE GENOMIC DNA]</scope>
</reference>
<reference evidence="1" key="2">
    <citation type="submission" date="2020-08" db="EMBL/GenBank/DDBJ databases">
        <authorList>
            <person name="Shumante A."/>
            <person name="Zimin A.V."/>
            <person name="Puiu D."/>
            <person name="Salzberg S.L."/>
        </authorList>
    </citation>
    <scope>NUCLEOTIDE SEQUENCE</scope>
    <source>
        <strain evidence="1">WC2-LM</strain>
        <tissue evidence="1">Liver</tissue>
    </source>
</reference>
<organism evidence="2 3">
    <name type="scientific">Marmota monax</name>
    <name type="common">Woodchuck</name>
    <dbReference type="NCBI Taxonomy" id="9995"/>
    <lineage>
        <taxon>Eukaryota</taxon>
        <taxon>Metazoa</taxon>
        <taxon>Chordata</taxon>
        <taxon>Craniata</taxon>
        <taxon>Vertebrata</taxon>
        <taxon>Euteleostomi</taxon>
        <taxon>Mammalia</taxon>
        <taxon>Eutheria</taxon>
        <taxon>Euarchontoglires</taxon>
        <taxon>Glires</taxon>
        <taxon>Rodentia</taxon>
        <taxon>Sciuromorpha</taxon>
        <taxon>Sciuridae</taxon>
        <taxon>Xerinae</taxon>
        <taxon>Marmotini</taxon>
        <taxon>Marmota</taxon>
    </lineage>
</organism>